<evidence type="ECO:0000313" key="3">
    <source>
        <dbReference type="EMBL" id="GAA0527621.1"/>
    </source>
</evidence>
<evidence type="ECO:0000313" key="4">
    <source>
        <dbReference type="Proteomes" id="UP001500220"/>
    </source>
</evidence>
<dbReference type="Pfam" id="PF13455">
    <property type="entry name" value="MUG113"/>
    <property type="match status" value="1"/>
</dbReference>
<feature type="domain" description="Bacteriophage T5 Orf172 DNA-binding" evidence="2">
    <location>
        <begin position="318"/>
        <end position="401"/>
    </location>
</feature>
<organism evidence="3 4">
    <name type="scientific">Saccharopolyspora thermophila</name>
    <dbReference type="NCBI Taxonomy" id="89367"/>
    <lineage>
        <taxon>Bacteria</taxon>
        <taxon>Bacillati</taxon>
        <taxon>Actinomycetota</taxon>
        <taxon>Actinomycetes</taxon>
        <taxon>Pseudonocardiales</taxon>
        <taxon>Pseudonocardiaceae</taxon>
        <taxon>Saccharopolyspora</taxon>
    </lineage>
</organism>
<feature type="coiled-coil region" evidence="1">
    <location>
        <begin position="47"/>
        <end position="95"/>
    </location>
</feature>
<dbReference type="Pfam" id="PF13250">
    <property type="entry name" value="SNIPE"/>
    <property type="match status" value="1"/>
</dbReference>
<gene>
    <name evidence="3" type="ORF">GCM10009545_32450</name>
</gene>
<protein>
    <recommendedName>
        <fullName evidence="2">Bacteriophage T5 Orf172 DNA-binding domain-containing protein</fullName>
    </recommendedName>
</protein>
<name>A0ABN1CW03_9PSEU</name>
<dbReference type="Proteomes" id="UP001500220">
    <property type="component" value="Unassembled WGS sequence"/>
</dbReference>
<keyword evidence="4" id="KW-1185">Reference proteome</keyword>
<dbReference type="InterPro" id="IPR018306">
    <property type="entry name" value="Phage_T5_Orf172_DNA-bd"/>
</dbReference>
<sequence>MVVDERIEVALSGNNDEVAELQQQLAEAHGIIAELRAWTGQLRGTETAALEAELRQLRSAVHQSRSEYSVLSSAEQQLRAEVDALRAQVVETREVALLQEVGSYEYAHPLDDALAYQDMLAALRQRIRNAARTDAVTCHVDWSGPTGEGRELARDMAKLMLRAYNIEADHAVRSVTPHTRDAVKTRLTTSRDTIARLGASLHITISANYHSLRLREIDLTADHLAKVADSRERAWAHRERLREDAKVAQEIARERARLAKERARYAGVVAKLAAIGDAEALARARKQLASVKEAIAGVEQRAANARAGYVYVVSNIGAFGPDVVKIGMTRRLDPMDRIRELGEDSVPFRFDTHALFFATDAVSLTTALHQRLAHKRVNLVNPRCEFFRATPAEVRDVLVELGEDHVLEYTDTAQAVEWRVSSRLRSGPAGAAVPAFPATADLATHGGARP</sequence>
<proteinExistence type="predicted"/>
<accession>A0ABN1CW03</accession>
<evidence type="ECO:0000256" key="1">
    <source>
        <dbReference type="SAM" id="Coils"/>
    </source>
</evidence>
<reference evidence="3 4" key="1">
    <citation type="journal article" date="2019" name="Int. J. Syst. Evol. Microbiol.">
        <title>The Global Catalogue of Microorganisms (GCM) 10K type strain sequencing project: providing services to taxonomists for standard genome sequencing and annotation.</title>
        <authorList>
            <consortium name="The Broad Institute Genomics Platform"/>
            <consortium name="The Broad Institute Genome Sequencing Center for Infectious Disease"/>
            <person name="Wu L."/>
            <person name="Ma J."/>
        </authorList>
    </citation>
    <scope>NUCLEOTIDE SEQUENCE [LARGE SCALE GENOMIC DNA]</scope>
    <source>
        <strain evidence="3 4">JCM 10664</strain>
    </source>
</reference>
<dbReference type="EMBL" id="BAAAHC010000012">
    <property type="protein sequence ID" value="GAA0527621.1"/>
    <property type="molecule type" value="Genomic_DNA"/>
</dbReference>
<dbReference type="SMART" id="SM00974">
    <property type="entry name" value="T5orf172"/>
    <property type="match status" value="1"/>
</dbReference>
<dbReference type="InterPro" id="IPR025280">
    <property type="entry name" value="SNIPE"/>
</dbReference>
<comment type="caution">
    <text evidence="3">The sequence shown here is derived from an EMBL/GenBank/DDBJ whole genome shotgun (WGS) entry which is preliminary data.</text>
</comment>
<keyword evidence="1" id="KW-0175">Coiled coil</keyword>
<evidence type="ECO:0000259" key="2">
    <source>
        <dbReference type="SMART" id="SM00974"/>
    </source>
</evidence>